<evidence type="ECO:0008006" key="3">
    <source>
        <dbReference type="Google" id="ProtNLM"/>
    </source>
</evidence>
<reference evidence="2" key="1">
    <citation type="submission" date="2021-01" db="EMBL/GenBank/DDBJ databases">
        <title>Genome public.</title>
        <authorList>
            <person name="Liu C."/>
            <person name="Sun Q."/>
        </authorList>
    </citation>
    <scope>NUCLEOTIDE SEQUENCE [LARGE SCALE GENOMIC DNA]</scope>
    <source>
        <strain evidence="2">YIM B02567</strain>
    </source>
</reference>
<sequence length="69" mass="7606">MKNLKKITREHLKQVQGGVRPGMRKCIDEVTCTLKIFWIGGGVDSPCTSTFPTCAPEGYEPPIDEPTQA</sequence>
<accession>A0ABS1FSB3</accession>
<dbReference type="NCBIfam" id="NF047798">
    <property type="entry name" value="leader_Chryseo"/>
    <property type="match status" value="1"/>
</dbReference>
<dbReference type="InterPro" id="IPR058074">
    <property type="entry name" value="Bacteriocin-like"/>
</dbReference>
<proteinExistence type="predicted"/>
<keyword evidence="2" id="KW-1185">Reference proteome</keyword>
<protein>
    <recommendedName>
        <fullName evidence="3">Bacteriocin</fullName>
    </recommendedName>
</protein>
<comment type="caution">
    <text evidence="1">The sequence shown here is derived from an EMBL/GenBank/DDBJ whole genome shotgun (WGS) entry which is preliminary data.</text>
</comment>
<organism evidence="1 2">
    <name type="scientific">Chryseobacterium paridis</name>
    <dbReference type="NCBI Taxonomy" id="2800328"/>
    <lineage>
        <taxon>Bacteria</taxon>
        <taxon>Pseudomonadati</taxon>
        <taxon>Bacteroidota</taxon>
        <taxon>Flavobacteriia</taxon>
        <taxon>Flavobacteriales</taxon>
        <taxon>Weeksellaceae</taxon>
        <taxon>Chryseobacterium group</taxon>
        <taxon>Chryseobacterium</taxon>
    </lineage>
</organism>
<evidence type="ECO:0000313" key="1">
    <source>
        <dbReference type="EMBL" id="MBK1895307.1"/>
    </source>
</evidence>
<name>A0ABS1FSB3_9FLAO</name>
<dbReference type="EMBL" id="JAENHK010000005">
    <property type="protein sequence ID" value="MBK1895307.1"/>
    <property type="molecule type" value="Genomic_DNA"/>
</dbReference>
<dbReference type="Proteomes" id="UP000628669">
    <property type="component" value="Unassembled WGS sequence"/>
</dbReference>
<evidence type="ECO:0000313" key="2">
    <source>
        <dbReference type="Proteomes" id="UP000628669"/>
    </source>
</evidence>
<gene>
    <name evidence="1" type="ORF">JHL15_06005</name>
</gene>
<dbReference type="RefSeq" id="WP_200244194.1">
    <property type="nucleotide sequence ID" value="NZ_JAENHK010000005.1"/>
</dbReference>